<dbReference type="Gene3D" id="2.90.10.10">
    <property type="entry name" value="Bulb-type lectin domain"/>
    <property type="match status" value="3"/>
</dbReference>
<dbReference type="SMART" id="SM00108">
    <property type="entry name" value="B_lectin"/>
    <property type="match status" value="3"/>
</dbReference>
<protein>
    <recommendedName>
        <fullName evidence="10">Receptor-like serine/threonine-protein kinase</fullName>
    </recommendedName>
</protein>
<keyword evidence="4" id="KW-0472">Membrane</keyword>
<dbReference type="InterPro" id="IPR036426">
    <property type="entry name" value="Bulb-type_lectin_dom_sf"/>
</dbReference>
<proteinExistence type="predicted"/>
<feature type="transmembrane region" description="Helical" evidence="4">
    <location>
        <begin position="394"/>
        <end position="415"/>
    </location>
</feature>
<name>A0AAV6KFU8_9ERIC</name>
<keyword evidence="3" id="KW-0325">Glycoprotein</keyword>
<dbReference type="PROSITE" id="PS50927">
    <property type="entry name" value="BULB_LECTIN"/>
    <property type="match status" value="2"/>
</dbReference>
<feature type="signal peptide" evidence="5">
    <location>
        <begin position="1"/>
        <end position="23"/>
    </location>
</feature>
<dbReference type="CDD" id="cd00028">
    <property type="entry name" value="B_lectin"/>
    <property type="match status" value="1"/>
</dbReference>
<evidence type="ECO:0000259" key="6">
    <source>
        <dbReference type="PROSITE" id="PS50927"/>
    </source>
</evidence>
<dbReference type="InterPro" id="IPR000858">
    <property type="entry name" value="S_locus_glycoprot_dom"/>
</dbReference>
<dbReference type="PANTHER" id="PTHR32444">
    <property type="entry name" value="BULB-TYPE LECTIN DOMAIN-CONTAINING PROTEIN"/>
    <property type="match status" value="1"/>
</dbReference>
<feature type="domain" description="Bulb-type lectin" evidence="6">
    <location>
        <begin position="25"/>
        <end position="147"/>
    </location>
</feature>
<dbReference type="GO" id="GO:0048544">
    <property type="term" value="P:recognition of pollen"/>
    <property type="evidence" value="ECO:0007669"/>
    <property type="project" value="InterPro"/>
</dbReference>
<feature type="domain" description="Apple" evidence="7">
    <location>
        <begin position="715"/>
        <end position="801"/>
    </location>
</feature>
<evidence type="ECO:0000313" key="9">
    <source>
        <dbReference type="Proteomes" id="UP000823749"/>
    </source>
</evidence>
<evidence type="ECO:0000313" key="8">
    <source>
        <dbReference type="EMBL" id="KAG5551162.1"/>
    </source>
</evidence>
<dbReference type="PROSITE" id="PS50948">
    <property type="entry name" value="PAN"/>
    <property type="match status" value="2"/>
</dbReference>
<dbReference type="EMBL" id="JACTNZ010000004">
    <property type="protein sequence ID" value="KAG5551162.1"/>
    <property type="molecule type" value="Genomic_DNA"/>
</dbReference>
<evidence type="ECO:0000256" key="5">
    <source>
        <dbReference type="SAM" id="SignalP"/>
    </source>
</evidence>
<evidence type="ECO:0000256" key="4">
    <source>
        <dbReference type="SAM" id="Phobius"/>
    </source>
</evidence>
<keyword evidence="2" id="KW-1015">Disulfide bond</keyword>
<keyword evidence="9" id="KW-1185">Reference proteome</keyword>
<evidence type="ECO:0000256" key="1">
    <source>
        <dbReference type="ARBA" id="ARBA00022729"/>
    </source>
</evidence>
<comment type="caution">
    <text evidence="8">The sequence shown here is derived from an EMBL/GenBank/DDBJ whole genome shotgun (WGS) entry which is preliminary data.</text>
</comment>
<dbReference type="InterPro" id="IPR001480">
    <property type="entry name" value="Bulb-type_lectin_dom"/>
</dbReference>
<dbReference type="Pfam" id="PF01453">
    <property type="entry name" value="B_lectin"/>
    <property type="match status" value="3"/>
</dbReference>
<keyword evidence="1 5" id="KW-0732">Signal</keyword>
<feature type="chain" id="PRO_5043349815" description="Receptor-like serine/threonine-protein kinase" evidence="5">
    <location>
        <begin position="24"/>
        <end position="845"/>
    </location>
</feature>
<evidence type="ECO:0000259" key="7">
    <source>
        <dbReference type="PROSITE" id="PS50948"/>
    </source>
</evidence>
<organism evidence="8 9">
    <name type="scientific">Rhododendron griersonianum</name>
    <dbReference type="NCBI Taxonomy" id="479676"/>
    <lineage>
        <taxon>Eukaryota</taxon>
        <taxon>Viridiplantae</taxon>
        <taxon>Streptophyta</taxon>
        <taxon>Embryophyta</taxon>
        <taxon>Tracheophyta</taxon>
        <taxon>Spermatophyta</taxon>
        <taxon>Magnoliopsida</taxon>
        <taxon>eudicotyledons</taxon>
        <taxon>Gunneridae</taxon>
        <taxon>Pentapetalae</taxon>
        <taxon>asterids</taxon>
        <taxon>Ericales</taxon>
        <taxon>Ericaceae</taxon>
        <taxon>Ericoideae</taxon>
        <taxon>Rhodoreae</taxon>
        <taxon>Rhododendron</taxon>
    </lineage>
</organism>
<keyword evidence="4" id="KW-1133">Transmembrane helix</keyword>
<gene>
    <name evidence="8" type="ORF">RHGRI_009553</name>
</gene>
<sequence length="845" mass="94277">MTTKNFAHPNFILIFSFPLLANALTDTILQGQFVTTSTTITSSGNEFELGFFSPENKNSRRSSYLGIWDKRVSKRQVVWVANWDNPLTDSPANLTIAADGNLVIREGSFSHMLSNKSSSGNTSATLLDSGILVLIDRSSGDIQSYKDSWSQPQLPSHLLGKEFVLGFFSPGNENSTTSSYLGIWYKRASKKTVVWVANRDNPLTDSTAVLTIAADGNLVIVVGRVSYMLSNISSSGNTSATLWDSGNLVLNDRRSGDILWQSFDYHYRYSLARNEGDMSRGCVRKAPLQCGNYSEANEQKDQLLRMSKVRLPDNPIVLSQVRSVGDCESACFSNCSCSAYAYDGNDGCSIWREELMNVLQLTDNDPEGRDFYLRLSASESLSEGKDSRIKRWKWIILAIAVPIALLATVSFFYCLRKRKSQNKGMGLVEERYTKSLNTILQGQLVRASTTITSSGDEFELGFLTQSFSAVLTIAADGNLVIIQGRITYMLSNISSSGNTRATLMDSGNLVLVDGRSGDLLWQSFDYPSDTLLPRMKLGHDKRNGKTWSLLAWKSKEDSGPGGFSIALDPQGTNQFFILKGFEKYWTSGTWKGQIFALIPEMGANFVFKCTYVSNENESYFTYSMRNPSVTARLVMDISGQIQALIWVEAIGEWNLFWDQPREHCDVYAYCGAFGTCYQNPIPFCQCFRGFQPKSAGNWNGGNTSGGCVRKTPLQCGNDSEVNGQKDQFLWISKVRLPDNLIVVSQLRSVGDCELACFSNCSCSAYTYDGNDGCSIWHEELLNVEQLIDDDPEGRDFYLRLAASEFLRKGKDPRIKRRKWIILALAVPMTLLAAVGFFYCLWRQKS</sequence>
<dbReference type="PANTHER" id="PTHR32444:SF247">
    <property type="entry name" value="OS01G0958200 PROTEIN"/>
    <property type="match status" value="1"/>
</dbReference>
<feature type="transmembrane region" description="Helical" evidence="4">
    <location>
        <begin position="819"/>
        <end position="841"/>
    </location>
</feature>
<dbReference type="Pfam" id="PF00954">
    <property type="entry name" value="S_locus_glycop"/>
    <property type="match status" value="1"/>
</dbReference>
<dbReference type="SUPFAM" id="SSF51110">
    <property type="entry name" value="alpha-D-mannose-specific plant lectins"/>
    <property type="match status" value="3"/>
</dbReference>
<reference evidence="8" key="1">
    <citation type="submission" date="2020-08" db="EMBL/GenBank/DDBJ databases">
        <title>Plant Genome Project.</title>
        <authorList>
            <person name="Zhang R.-G."/>
        </authorList>
    </citation>
    <scope>NUCLEOTIDE SEQUENCE</scope>
    <source>
        <strain evidence="8">WSP0</strain>
        <tissue evidence="8">Leaf</tissue>
    </source>
</reference>
<feature type="domain" description="Apple" evidence="7">
    <location>
        <begin position="290"/>
        <end position="376"/>
    </location>
</feature>
<accession>A0AAV6KFU8</accession>
<evidence type="ECO:0000256" key="3">
    <source>
        <dbReference type="ARBA" id="ARBA00023180"/>
    </source>
</evidence>
<feature type="domain" description="Bulb-type lectin" evidence="6">
    <location>
        <begin position="139"/>
        <end position="263"/>
    </location>
</feature>
<dbReference type="Proteomes" id="UP000823749">
    <property type="component" value="Chromosome 4"/>
</dbReference>
<keyword evidence="4" id="KW-0812">Transmembrane</keyword>
<dbReference type="AlphaFoldDB" id="A0AAV6KFU8"/>
<dbReference type="InterPro" id="IPR003609">
    <property type="entry name" value="Pan_app"/>
</dbReference>
<evidence type="ECO:0000256" key="2">
    <source>
        <dbReference type="ARBA" id="ARBA00023157"/>
    </source>
</evidence>
<dbReference type="CDD" id="cd01098">
    <property type="entry name" value="PAN_AP_plant"/>
    <property type="match status" value="2"/>
</dbReference>
<dbReference type="SMART" id="SM00473">
    <property type="entry name" value="PAN_AP"/>
    <property type="match status" value="2"/>
</dbReference>
<dbReference type="Pfam" id="PF08276">
    <property type="entry name" value="PAN_2"/>
    <property type="match status" value="2"/>
</dbReference>
<evidence type="ECO:0008006" key="10">
    <source>
        <dbReference type="Google" id="ProtNLM"/>
    </source>
</evidence>